<comment type="caution">
    <text evidence="2">The sequence shown here is derived from an EMBL/GenBank/DDBJ whole genome shotgun (WGS) entry which is preliminary data.</text>
</comment>
<sequence>MWEGRGGVWQYGKSVVGLSRRVAGQDTLGEAFGREGVWQRRVQQEKGVAGEGTGLSCSLQLSAPSLLALIRERDSKPRKDVKEVSIEGRGQKVRKMKETMKDRGKDEPRKNVFGHYATPRSGDTAKSTSSCSLRVTAWCCLPLTPAAAPPAMG</sequence>
<accession>A0A5B7CDU5</accession>
<protein>
    <submittedName>
        <fullName evidence="2">Uncharacterized protein</fullName>
    </submittedName>
</protein>
<evidence type="ECO:0000313" key="3">
    <source>
        <dbReference type="Proteomes" id="UP000324222"/>
    </source>
</evidence>
<dbReference type="AlphaFoldDB" id="A0A5B7CDU5"/>
<feature type="compositionally biased region" description="Basic and acidic residues" evidence="1">
    <location>
        <begin position="78"/>
        <end position="110"/>
    </location>
</feature>
<dbReference type="EMBL" id="VSRR010000002">
    <property type="protein sequence ID" value="MPC07485.1"/>
    <property type="molecule type" value="Genomic_DNA"/>
</dbReference>
<organism evidence="2 3">
    <name type="scientific">Portunus trituberculatus</name>
    <name type="common">Swimming crab</name>
    <name type="synonym">Neptunus trituberculatus</name>
    <dbReference type="NCBI Taxonomy" id="210409"/>
    <lineage>
        <taxon>Eukaryota</taxon>
        <taxon>Metazoa</taxon>
        <taxon>Ecdysozoa</taxon>
        <taxon>Arthropoda</taxon>
        <taxon>Crustacea</taxon>
        <taxon>Multicrustacea</taxon>
        <taxon>Malacostraca</taxon>
        <taxon>Eumalacostraca</taxon>
        <taxon>Eucarida</taxon>
        <taxon>Decapoda</taxon>
        <taxon>Pleocyemata</taxon>
        <taxon>Brachyura</taxon>
        <taxon>Eubrachyura</taxon>
        <taxon>Portunoidea</taxon>
        <taxon>Portunidae</taxon>
        <taxon>Portuninae</taxon>
        <taxon>Portunus</taxon>
    </lineage>
</organism>
<evidence type="ECO:0000256" key="1">
    <source>
        <dbReference type="SAM" id="MobiDB-lite"/>
    </source>
</evidence>
<evidence type="ECO:0000313" key="2">
    <source>
        <dbReference type="EMBL" id="MPC07485.1"/>
    </source>
</evidence>
<gene>
    <name evidence="2" type="ORF">E2C01_000046</name>
</gene>
<reference evidence="2 3" key="1">
    <citation type="submission" date="2019-05" db="EMBL/GenBank/DDBJ databases">
        <title>Another draft genome of Portunus trituberculatus and its Hox gene families provides insights of decapod evolution.</title>
        <authorList>
            <person name="Jeong J.-H."/>
            <person name="Song I."/>
            <person name="Kim S."/>
            <person name="Choi T."/>
            <person name="Kim D."/>
            <person name="Ryu S."/>
            <person name="Kim W."/>
        </authorList>
    </citation>
    <scope>NUCLEOTIDE SEQUENCE [LARGE SCALE GENOMIC DNA]</scope>
    <source>
        <tissue evidence="2">Muscle</tissue>
    </source>
</reference>
<name>A0A5B7CDU5_PORTR</name>
<proteinExistence type="predicted"/>
<feature type="region of interest" description="Disordered" evidence="1">
    <location>
        <begin position="78"/>
        <end position="127"/>
    </location>
</feature>
<keyword evidence="3" id="KW-1185">Reference proteome</keyword>
<dbReference type="Proteomes" id="UP000324222">
    <property type="component" value="Unassembled WGS sequence"/>
</dbReference>